<dbReference type="EMBL" id="GBRH01177946">
    <property type="protein sequence ID" value="JAE19950.1"/>
    <property type="molecule type" value="Transcribed_RNA"/>
</dbReference>
<evidence type="ECO:0000256" key="1">
    <source>
        <dbReference type="SAM" id="MobiDB-lite"/>
    </source>
</evidence>
<feature type="region of interest" description="Disordered" evidence="1">
    <location>
        <begin position="1"/>
        <end position="41"/>
    </location>
</feature>
<protein>
    <submittedName>
        <fullName evidence="2">Uncharacterized protein</fullName>
    </submittedName>
</protein>
<dbReference type="AlphaFoldDB" id="A0A0A9G4E6"/>
<sequence length="41" mass="4167">MSGLASVIADRSVDFPAFGSPTRPTSATTLKINSKLTSSPG</sequence>
<feature type="compositionally biased region" description="Polar residues" evidence="1">
    <location>
        <begin position="22"/>
        <end position="41"/>
    </location>
</feature>
<reference evidence="2" key="1">
    <citation type="submission" date="2014-09" db="EMBL/GenBank/DDBJ databases">
        <authorList>
            <person name="Magalhaes I.L.F."/>
            <person name="Oliveira U."/>
            <person name="Santos F.R."/>
            <person name="Vidigal T.H.D.A."/>
            <person name="Brescovit A.D."/>
            <person name="Santos A.J."/>
        </authorList>
    </citation>
    <scope>NUCLEOTIDE SEQUENCE</scope>
    <source>
        <tissue evidence="2">Shoot tissue taken approximately 20 cm above the soil surface</tissue>
    </source>
</reference>
<proteinExistence type="predicted"/>
<name>A0A0A9G4E6_ARUDO</name>
<accession>A0A0A9G4E6</accession>
<reference evidence="2" key="2">
    <citation type="journal article" date="2015" name="Data Brief">
        <title>Shoot transcriptome of the giant reed, Arundo donax.</title>
        <authorList>
            <person name="Barrero R.A."/>
            <person name="Guerrero F.D."/>
            <person name="Moolhuijzen P."/>
            <person name="Goolsby J.A."/>
            <person name="Tidwell J."/>
            <person name="Bellgard S.E."/>
            <person name="Bellgard M.I."/>
        </authorList>
    </citation>
    <scope>NUCLEOTIDE SEQUENCE</scope>
    <source>
        <tissue evidence="2">Shoot tissue taken approximately 20 cm above the soil surface</tissue>
    </source>
</reference>
<organism evidence="2">
    <name type="scientific">Arundo donax</name>
    <name type="common">Giant reed</name>
    <name type="synonym">Donax arundinaceus</name>
    <dbReference type="NCBI Taxonomy" id="35708"/>
    <lineage>
        <taxon>Eukaryota</taxon>
        <taxon>Viridiplantae</taxon>
        <taxon>Streptophyta</taxon>
        <taxon>Embryophyta</taxon>
        <taxon>Tracheophyta</taxon>
        <taxon>Spermatophyta</taxon>
        <taxon>Magnoliopsida</taxon>
        <taxon>Liliopsida</taxon>
        <taxon>Poales</taxon>
        <taxon>Poaceae</taxon>
        <taxon>PACMAD clade</taxon>
        <taxon>Arundinoideae</taxon>
        <taxon>Arundineae</taxon>
        <taxon>Arundo</taxon>
    </lineage>
</organism>
<evidence type="ECO:0000313" key="2">
    <source>
        <dbReference type="EMBL" id="JAE19950.1"/>
    </source>
</evidence>